<evidence type="ECO:0000256" key="1">
    <source>
        <dbReference type="SAM" id="MobiDB-lite"/>
    </source>
</evidence>
<name>A0ABN2AV93_9ACTN</name>
<dbReference type="EMBL" id="BAAAQD010000010">
    <property type="protein sequence ID" value="GAA1528261.1"/>
    <property type="molecule type" value="Genomic_DNA"/>
</dbReference>
<keyword evidence="2" id="KW-1133">Transmembrane helix</keyword>
<organism evidence="3 4">
    <name type="scientific">Dactylosporangium maewongense</name>
    <dbReference type="NCBI Taxonomy" id="634393"/>
    <lineage>
        <taxon>Bacteria</taxon>
        <taxon>Bacillati</taxon>
        <taxon>Actinomycetota</taxon>
        <taxon>Actinomycetes</taxon>
        <taxon>Micromonosporales</taxon>
        <taxon>Micromonosporaceae</taxon>
        <taxon>Dactylosporangium</taxon>
    </lineage>
</organism>
<evidence type="ECO:0000313" key="4">
    <source>
        <dbReference type="Proteomes" id="UP001501470"/>
    </source>
</evidence>
<keyword evidence="2" id="KW-0812">Transmembrane</keyword>
<proteinExistence type="predicted"/>
<evidence type="ECO:0000313" key="3">
    <source>
        <dbReference type="EMBL" id="GAA1528261.1"/>
    </source>
</evidence>
<reference evidence="3 4" key="1">
    <citation type="journal article" date="2019" name="Int. J. Syst. Evol. Microbiol.">
        <title>The Global Catalogue of Microorganisms (GCM) 10K type strain sequencing project: providing services to taxonomists for standard genome sequencing and annotation.</title>
        <authorList>
            <consortium name="The Broad Institute Genomics Platform"/>
            <consortium name="The Broad Institute Genome Sequencing Center for Infectious Disease"/>
            <person name="Wu L."/>
            <person name="Ma J."/>
        </authorList>
    </citation>
    <scope>NUCLEOTIDE SEQUENCE [LARGE SCALE GENOMIC DNA]</scope>
    <source>
        <strain evidence="3 4">JCM 15933</strain>
    </source>
</reference>
<accession>A0ABN2AV93</accession>
<feature type="region of interest" description="Disordered" evidence="1">
    <location>
        <begin position="1"/>
        <end position="37"/>
    </location>
</feature>
<feature type="transmembrane region" description="Helical" evidence="2">
    <location>
        <begin position="43"/>
        <end position="64"/>
    </location>
</feature>
<comment type="caution">
    <text evidence="3">The sequence shown here is derived from an EMBL/GenBank/DDBJ whole genome shotgun (WGS) entry which is preliminary data.</text>
</comment>
<evidence type="ECO:0000256" key="2">
    <source>
        <dbReference type="SAM" id="Phobius"/>
    </source>
</evidence>
<sequence length="107" mass="11038">MSGGMVDPSDHPPGLSPRCTPGRSGRKPTGFASTFGHHRHPDAAGILLPASAPAAIASLVMALAGSVNIRPAKPGIELSNLYTLSMKMIGIEIPCRIADSVVAILRD</sequence>
<keyword evidence="2" id="KW-0472">Membrane</keyword>
<keyword evidence="4" id="KW-1185">Reference proteome</keyword>
<protein>
    <submittedName>
        <fullName evidence="3">Uncharacterized protein</fullName>
    </submittedName>
</protein>
<dbReference type="Proteomes" id="UP001501470">
    <property type="component" value="Unassembled WGS sequence"/>
</dbReference>
<gene>
    <name evidence="3" type="ORF">GCM10009827_051840</name>
</gene>